<evidence type="ECO:0000256" key="6">
    <source>
        <dbReference type="ARBA" id="ARBA00022771"/>
    </source>
</evidence>
<feature type="domain" description="C2H2-type" evidence="14">
    <location>
        <begin position="215"/>
        <end position="242"/>
    </location>
</feature>
<dbReference type="SUPFAM" id="SSF109640">
    <property type="entry name" value="KRAB domain (Kruppel-associated box)"/>
    <property type="match status" value="1"/>
</dbReference>
<dbReference type="GO" id="GO:0008270">
    <property type="term" value="F:zinc ion binding"/>
    <property type="evidence" value="ECO:0007669"/>
    <property type="project" value="UniProtKB-KW"/>
</dbReference>
<dbReference type="EMBL" id="ADFV01100570">
    <property type="status" value="NOT_ANNOTATED_CDS"/>
    <property type="molecule type" value="Genomic_DNA"/>
</dbReference>
<dbReference type="InterPro" id="IPR036051">
    <property type="entry name" value="KRAB_dom_sf"/>
</dbReference>
<reference evidence="16" key="2">
    <citation type="submission" date="2025-08" db="UniProtKB">
        <authorList>
            <consortium name="Ensembl"/>
        </authorList>
    </citation>
    <scope>IDENTIFICATION</scope>
</reference>
<evidence type="ECO:0000256" key="3">
    <source>
        <dbReference type="ARBA" id="ARBA00006991"/>
    </source>
</evidence>
<feature type="region of interest" description="Disordered" evidence="13">
    <location>
        <begin position="399"/>
        <end position="422"/>
    </location>
</feature>
<feature type="domain" description="KRAB" evidence="15">
    <location>
        <begin position="17"/>
        <end position="88"/>
    </location>
</feature>
<evidence type="ECO:0000256" key="11">
    <source>
        <dbReference type="ARBA" id="ARBA00023242"/>
    </source>
</evidence>
<dbReference type="AlphaFoldDB" id="A0A2I3FPW6"/>
<keyword evidence="7" id="KW-0862">Zinc</keyword>
<gene>
    <name evidence="16" type="primary">ZNF584</name>
</gene>
<feature type="compositionally biased region" description="Basic and acidic residues" evidence="13">
    <location>
        <begin position="405"/>
        <end position="416"/>
    </location>
</feature>
<dbReference type="GO" id="GO:0003677">
    <property type="term" value="F:DNA binding"/>
    <property type="evidence" value="ECO:0007669"/>
    <property type="project" value="UniProtKB-KW"/>
</dbReference>
<dbReference type="FunFam" id="3.30.160.60:FF:000295">
    <property type="entry name" value="zinc finger protein 19"/>
    <property type="match status" value="1"/>
</dbReference>
<dbReference type="PANTHER" id="PTHR23234:SF10">
    <property type="entry name" value="RIKEN CDNA 6720489N17 GENE-RELATED"/>
    <property type="match status" value="1"/>
</dbReference>
<dbReference type="FunFam" id="3.30.160.60:FF:000688">
    <property type="entry name" value="zinc finger protein 197 isoform X1"/>
    <property type="match status" value="1"/>
</dbReference>
<keyword evidence="11" id="KW-0539">Nucleus</keyword>
<feature type="compositionally biased region" description="Basic and acidic residues" evidence="13">
    <location>
        <begin position="120"/>
        <end position="129"/>
    </location>
</feature>
<dbReference type="SMART" id="SM00355">
    <property type="entry name" value="ZnF_C2H2"/>
    <property type="match status" value="8"/>
</dbReference>
<name>A0A2I3FPW6_NOMLE</name>
<feature type="domain" description="C2H2-type" evidence="14">
    <location>
        <begin position="355"/>
        <end position="382"/>
    </location>
</feature>
<evidence type="ECO:0000256" key="9">
    <source>
        <dbReference type="ARBA" id="ARBA00023125"/>
    </source>
</evidence>
<reference evidence="16 17" key="1">
    <citation type="submission" date="2012-10" db="EMBL/GenBank/DDBJ databases">
        <authorList>
            <consortium name="Gibbon Genome Sequencing Consortium"/>
        </authorList>
    </citation>
    <scope>NUCLEOTIDE SEQUENCE [LARGE SCALE GENOMIC DNA]</scope>
</reference>
<evidence type="ECO:0000313" key="17">
    <source>
        <dbReference type="Proteomes" id="UP000001073"/>
    </source>
</evidence>
<dbReference type="PROSITE" id="PS50805">
    <property type="entry name" value="KRAB"/>
    <property type="match status" value="1"/>
</dbReference>
<evidence type="ECO:0000256" key="8">
    <source>
        <dbReference type="ARBA" id="ARBA00023015"/>
    </source>
</evidence>
<dbReference type="InParanoid" id="A0A2I3FPW6"/>
<feature type="domain" description="C2H2-type" evidence="14">
    <location>
        <begin position="243"/>
        <end position="270"/>
    </location>
</feature>
<dbReference type="GO" id="GO:0005634">
    <property type="term" value="C:nucleus"/>
    <property type="evidence" value="ECO:0007669"/>
    <property type="project" value="UniProtKB-SubCell"/>
</dbReference>
<dbReference type="FunFam" id="3.30.160.60:FF:000352">
    <property type="entry name" value="zinc finger protein 3 homolog"/>
    <property type="match status" value="1"/>
</dbReference>
<keyword evidence="5" id="KW-0677">Repeat</keyword>
<dbReference type="Pfam" id="PF01352">
    <property type="entry name" value="KRAB"/>
    <property type="match status" value="1"/>
</dbReference>
<dbReference type="InterPro" id="IPR050758">
    <property type="entry name" value="Znf_C2H2-type"/>
</dbReference>
<dbReference type="CDD" id="cd07765">
    <property type="entry name" value="KRAB_A-box"/>
    <property type="match status" value="1"/>
</dbReference>
<dbReference type="InterPro" id="IPR013087">
    <property type="entry name" value="Znf_C2H2_type"/>
</dbReference>
<evidence type="ECO:0000256" key="12">
    <source>
        <dbReference type="PROSITE-ProRule" id="PRU00042"/>
    </source>
</evidence>
<feature type="domain" description="C2H2-type" evidence="14">
    <location>
        <begin position="327"/>
        <end position="354"/>
    </location>
</feature>
<dbReference type="STRING" id="61853.ENSNLEP00000024511"/>
<keyword evidence="9" id="KW-0238">DNA-binding</keyword>
<feature type="domain" description="C2H2-type" evidence="14">
    <location>
        <begin position="299"/>
        <end position="326"/>
    </location>
</feature>
<dbReference type="PANTHER" id="PTHR23234">
    <property type="entry name" value="ZNF44 PROTEIN"/>
    <property type="match status" value="1"/>
</dbReference>
<dbReference type="InterPro" id="IPR036236">
    <property type="entry name" value="Znf_C2H2_sf"/>
</dbReference>
<dbReference type="SUPFAM" id="SSF57667">
    <property type="entry name" value="beta-beta-alpha zinc fingers"/>
    <property type="match status" value="6"/>
</dbReference>
<evidence type="ECO:0000256" key="5">
    <source>
        <dbReference type="ARBA" id="ARBA00022737"/>
    </source>
</evidence>
<dbReference type="Gene3D" id="3.30.160.60">
    <property type="entry name" value="Classic Zinc Finger"/>
    <property type="match status" value="8"/>
</dbReference>
<organism evidence="16 17">
    <name type="scientific">Nomascus leucogenys</name>
    <name type="common">Northern white-cheeked gibbon</name>
    <name type="synonym">Hylobates leucogenys</name>
    <dbReference type="NCBI Taxonomy" id="61853"/>
    <lineage>
        <taxon>Eukaryota</taxon>
        <taxon>Metazoa</taxon>
        <taxon>Chordata</taxon>
        <taxon>Craniata</taxon>
        <taxon>Vertebrata</taxon>
        <taxon>Euteleostomi</taxon>
        <taxon>Mammalia</taxon>
        <taxon>Eutheria</taxon>
        <taxon>Euarchontoglires</taxon>
        <taxon>Primates</taxon>
        <taxon>Haplorrhini</taxon>
        <taxon>Catarrhini</taxon>
        <taxon>Hylobatidae</taxon>
        <taxon>Nomascus</taxon>
    </lineage>
</organism>
<dbReference type="FunFam" id="3.30.160.60:FF:000098">
    <property type="entry name" value="Zinc finger protein 614"/>
    <property type="match status" value="1"/>
</dbReference>
<evidence type="ECO:0000256" key="7">
    <source>
        <dbReference type="ARBA" id="ARBA00022833"/>
    </source>
</evidence>
<dbReference type="Ensembl" id="ENSNLET00000058394.1">
    <property type="protein sequence ID" value="ENSNLEP00000024511.1"/>
    <property type="gene ID" value="ENSNLEG00000033319.1"/>
</dbReference>
<dbReference type="GeneTree" id="ENSGT00940000163291"/>
<dbReference type="Pfam" id="PF00096">
    <property type="entry name" value="zf-C2H2"/>
    <property type="match status" value="7"/>
</dbReference>
<protein>
    <submittedName>
        <fullName evidence="16">Zinc finger protein 584</fullName>
    </submittedName>
</protein>
<dbReference type="PROSITE" id="PS00028">
    <property type="entry name" value="ZINC_FINGER_C2H2_1"/>
    <property type="match status" value="8"/>
</dbReference>
<accession>A0A2I3FPW6</accession>
<dbReference type="SMART" id="SM00349">
    <property type="entry name" value="KRAB"/>
    <property type="match status" value="1"/>
</dbReference>
<evidence type="ECO:0000256" key="2">
    <source>
        <dbReference type="ARBA" id="ARBA00004123"/>
    </source>
</evidence>
<keyword evidence="17" id="KW-1185">Reference proteome</keyword>
<dbReference type="PROSITE" id="PS50157">
    <property type="entry name" value="ZINC_FINGER_C2H2_2"/>
    <property type="match status" value="8"/>
</dbReference>
<feature type="region of interest" description="Disordered" evidence="13">
    <location>
        <begin position="120"/>
        <end position="146"/>
    </location>
</feature>
<evidence type="ECO:0000259" key="15">
    <source>
        <dbReference type="PROSITE" id="PS50805"/>
    </source>
</evidence>
<dbReference type="Proteomes" id="UP000001073">
    <property type="component" value="Chromosome 10"/>
</dbReference>
<evidence type="ECO:0000256" key="1">
    <source>
        <dbReference type="ARBA" id="ARBA00003767"/>
    </source>
</evidence>
<feature type="domain" description="C2H2-type" evidence="14">
    <location>
        <begin position="271"/>
        <end position="298"/>
    </location>
</feature>
<sequence length="422" mass="48474">MAGEAEAQLDPSLQGLVMFEDVTVYFSREEWGLLNVTQKGLYRDVMLENFALVSSLGLAPSRSPVFTQLEDDEQSWVPNWVDVTPVSRAEARRGFGLDGLCRVEDERAHPEHLKSYRVIQHQDTHSEGKPRRHTEHGAAFPPGSSCGQQQGVHVAEKLFKCSDCGKVFLKAFALLDHLITHSEERPFRYPTGRSAFKEKSTHINPRKIHTGETAHVCNECGKTFNYPSKLRKHQKVHTGIKPFKCSDCSKTFNRKDALVLHQRIHTGERPYECSKCGKTFSVLSTLIRHRKVHIGERPYECTECGKFFKYNNSFILHQRVHTGERPFECKQCGKGYVTRSGLYQHWKVHTGERPYECSLCGKTFTTRSYCNRHQQFHTEERSYKCTECGKAFKHSSTLHQHKKVHTPERPQEDRSHGKVISC</sequence>
<feature type="domain" description="C2H2-type" evidence="14">
    <location>
        <begin position="383"/>
        <end position="410"/>
    </location>
</feature>
<evidence type="ECO:0000259" key="14">
    <source>
        <dbReference type="PROSITE" id="PS50157"/>
    </source>
</evidence>
<dbReference type="OMA" id="WVPSMVD"/>
<comment type="function">
    <text evidence="1">May be involved in transcriptional regulation.</text>
</comment>
<reference evidence="16" key="3">
    <citation type="submission" date="2025-09" db="UniProtKB">
        <authorList>
            <consortium name="Ensembl"/>
        </authorList>
    </citation>
    <scope>IDENTIFICATION</scope>
</reference>
<evidence type="ECO:0000256" key="13">
    <source>
        <dbReference type="SAM" id="MobiDB-lite"/>
    </source>
</evidence>
<comment type="similarity">
    <text evidence="3">Belongs to the krueppel C2H2-type zinc-finger protein family.</text>
</comment>
<evidence type="ECO:0000256" key="4">
    <source>
        <dbReference type="ARBA" id="ARBA00022723"/>
    </source>
</evidence>
<proteinExistence type="inferred from homology"/>
<dbReference type="EMBL" id="ADFV01100571">
    <property type="status" value="NOT_ANNOTATED_CDS"/>
    <property type="molecule type" value="Genomic_DNA"/>
</dbReference>
<keyword evidence="8" id="KW-0805">Transcription regulation</keyword>
<evidence type="ECO:0000313" key="16">
    <source>
        <dbReference type="Ensembl" id="ENSNLEP00000024511.1"/>
    </source>
</evidence>
<evidence type="ECO:0000256" key="10">
    <source>
        <dbReference type="ARBA" id="ARBA00023163"/>
    </source>
</evidence>
<dbReference type="EMBL" id="ADFV01100572">
    <property type="status" value="NOT_ANNOTATED_CDS"/>
    <property type="molecule type" value="Genomic_DNA"/>
</dbReference>
<dbReference type="FunFam" id="3.30.160.60:FF:000478">
    <property type="entry name" value="Zinc finger protein 133"/>
    <property type="match status" value="1"/>
</dbReference>
<keyword evidence="4" id="KW-0479">Metal-binding</keyword>
<feature type="domain" description="C2H2-type" evidence="14">
    <location>
        <begin position="159"/>
        <end position="186"/>
    </location>
</feature>
<dbReference type="Gene3D" id="6.10.140.140">
    <property type="match status" value="1"/>
</dbReference>
<dbReference type="FunFam" id="3.30.160.60:FF:000023">
    <property type="entry name" value="zinc finger protein 37 homolog"/>
    <property type="match status" value="1"/>
</dbReference>
<keyword evidence="10" id="KW-0804">Transcription</keyword>
<dbReference type="Pfam" id="PF13894">
    <property type="entry name" value="zf-C2H2_4"/>
    <property type="match status" value="1"/>
</dbReference>
<dbReference type="FunFam" id="3.30.160.60:FF:000384">
    <property type="entry name" value="Zinc finger protein 550"/>
    <property type="match status" value="1"/>
</dbReference>
<dbReference type="InterPro" id="IPR001909">
    <property type="entry name" value="KRAB"/>
</dbReference>
<comment type="subcellular location">
    <subcellularLocation>
        <location evidence="2">Nucleus</location>
    </subcellularLocation>
</comment>
<keyword evidence="6 12" id="KW-0863">Zinc-finger</keyword>
<dbReference type="GO" id="GO:0006355">
    <property type="term" value="P:regulation of DNA-templated transcription"/>
    <property type="evidence" value="ECO:0007669"/>
    <property type="project" value="InterPro"/>
</dbReference>